<feature type="transmembrane region" description="Helical" evidence="8">
    <location>
        <begin position="15"/>
        <end position="37"/>
    </location>
</feature>
<name>A0A430B4R8_9ENTE</name>
<dbReference type="InterPro" id="IPR011606">
    <property type="entry name" value="Brnchd-chn_aa_trnsp_permease"/>
</dbReference>
<comment type="caution">
    <text evidence="9">The sequence shown here is derived from an EMBL/GenBank/DDBJ whole genome shotgun (WGS) entry which is preliminary data.</text>
</comment>
<feature type="transmembrane region" description="Helical" evidence="8">
    <location>
        <begin position="44"/>
        <end position="63"/>
    </location>
</feature>
<dbReference type="Pfam" id="PF03591">
    <property type="entry name" value="AzlC"/>
    <property type="match status" value="1"/>
</dbReference>
<evidence type="ECO:0000256" key="7">
    <source>
        <dbReference type="ARBA" id="ARBA00023136"/>
    </source>
</evidence>
<evidence type="ECO:0000256" key="1">
    <source>
        <dbReference type="ARBA" id="ARBA00004651"/>
    </source>
</evidence>
<gene>
    <name evidence="9" type="ORF">CBF28_06145</name>
</gene>
<evidence type="ECO:0000256" key="2">
    <source>
        <dbReference type="ARBA" id="ARBA00010735"/>
    </source>
</evidence>
<evidence type="ECO:0000313" key="10">
    <source>
        <dbReference type="Proteomes" id="UP000288028"/>
    </source>
</evidence>
<feature type="transmembrane region" description="Helical" evidence="8">
    <location>
        <begin position="141"/>
        <end position="161"/>
    </location>
</feature>
<dbReference type="EMBL" id="NGKB01000005">
    <property type="protein sequence ID" value="RSU15303.1"/>
    <property type="molecule type" value="Genomic_DNA"/>
</dbReference>
<evidence type="ECO:0000256" key="6">
    <source>
        <dbReference type="ARBA" id="ARBA00022989"/>
    </source>
</evidence>
<evidence type="ECO:0000256" key="3">
    <source>
        <dbReference type="ARBA" id="ARBA00022448"/>
    </source>
</evidence>
<reference evidence="9 10" key="1">
    <citation type="submission" date="2017-05" db="EMBL/GenBank/DDBJ databases">
        <title>Vagococcus spp. assemblies.</title>
        <authorList>
            <person name="Gulvik C.A."/>
        </authorList>
    </citation>
    <scope>NUCLEOTIDE SEQUENCE [LARGE SCALE GENOMIC DNA]</scope>
    <source>
        <strain evidence="9 10">SS1714</strain>
    </source>
</reference>
<keyword evidence="5 8" id="KW-0812">Transmembrane</keyword>
<comment type="subcellular location">
    <subcellularLocation>
        <location evidence="1">Cell membrane</location>
        <topology evidence="1">Multi-pass membrane protein</topology>
    </subcellularLocation>
</comment>
<accession>A0A430B4R8</accession>
<keyword evidence="6 8" id="KW-1133">Transmembrane helix</keyword>
<feature type="transmembrane region" description="Helical" evidence="8">
    <location>
        <begin position="216"/>
        <end position="234"/>
    </location>
</feature>
<dbReference type="RefSeq" id="WP_126793039.1">
    <property type="nucleotide sequence ID" value="NZ_CP060720.1"/>
</dbReference>
<evidence type="ECO:0000313" key="9">
    <source>
        <dbReference type="EMBL" id="RSU15303.1"/>
    </source>
</evidence>
<dbReference type="AlphaFoldDB" id="A0A430B4R8"/>
<proteinExistence type="inferred from homology"/>
<keyword evidence="4" id="KW-1003">Cell membrane</keyword>
<organism evidence="9 10">
    <name type="scientific">Vagococcus carniphilus</name>
    <dbReference type="NCBI Taxonomy" id="218144"/>
    <lineage>
        <taxon>Bacteria</taxon>
        <taxon>Bacillati</taxon>
        <taxon>Bacillota</taxon>
        <taxon>Bacilli</taxon>
        <taxon>Lactobacillales</taxon>
        <taxon>Enterococcaceae</taxon>
        <taxon>Vagococcus</taxon>
    </lineage>
</organism>
<feature type="transmembrane region" description="Helical" evidence="8">
    <location>
        <begin position="69"/>
        <end position="89"/>
    </location>
</feature>
<dbReference type="GO" id="GO:1903785">
    <property type="term" value="P:L-valine transmembrane transport"/>
    <property type="evidence" value="ECO:0007669"/>
    <property type="project" value="TreeGrafter"/>
</dbReference>
<sequence length="238" mass="25424">MESSYSKGYVTFKDGFIACVPTILGYVGIGIACGIVGKSSGLSILSVVLMSVIVYGGSSQFIITGMLVSGAPISAIVFTTFLVNLRHFLMSMSVAEYFKETSLLKSIGIGTLLTDESYGVLMTAVLKEKQVSFSWVNGLNITAYLVWILSTLLGAILGNVIPDPQSLGLDYALVAMFIGLIILQIEYPLKVRTKATLMVMLSVAISLYLLSHVLSIELSVLAATLIGCMIGAMTDDKH</sequence>
<evidence type="ECO:0000256" key="4">
    <source>
        <dbReference type="ARBA" id="ARBA00022475"/>
    </source>
</evidence>
<dbReference type="PANTHER" id="PTHR34979">
    <property type="entry name" value="INNER MEMBRANE PROTEIN YGAZ"/>
    <property type="match status" value="1"/>
</dbReference>
<keyword evidence="7 8" id="KW-0472">Membrane</keyword>
<dbReference type="GeneID" id="95580629"/>
<feature type="transmembrane region" description="Helical" evidence="8">
    <location>
        <begin position="167"/>
        <end position="183"/>
    </location>
</feature>
<evidence type="ECO:0000256" key="5">
    <source>
        <dbReference type="ARBA" id="ARBA00022692"/>
    </source>
</evidence>
<evidence type="ECO:0000256" key="8">
    <source>
        <dbReference type="SAM" id="Phobius"/>
    </source>
</evidence>
<keyword evidence="3" id="KW-0813">Transport</keyword>
<comment type="similarity">
    <text evidence="2">Belongs to the AzlC family.</text>
</comment>
<dbReference type="PROSITE" id="PS51257">
    <property type="entry name" value="PROKAR_LIPOPROTEIN"/>
    <property type="match status" value="1"/>
</dbReference>
<dbReference type="PANTHER" id="PTHR34979:SF1">
    <property type="entry name" value="INNER MEMBRANE PROTEIN YGAZ"/>
    <property type="match status" value="1"/>
</dbReference>
<protein>
    <submittedName>
        <fullName evidence="9">Branched-chain amino acid transporter AzlC</fullName>
    </submittedName>
</protein>
<keyword evidence="10" id="KW-1185">Reference proteome</keyword>
<dbReference type="Proteomes" id="UP000288028">
    <property type="component" value="Unassembled WGS sequence"/>
</dbReference>
<dbReference type="GO" id="GO:0005886">
    <property type="term" value="C:plasma membrane"/>
    <property type="evidence" value="ECO:0007669"/>
    <property type="project" value="UniProtKB-SubCell"/>
</dbReference>
<dbReference type="OrthoDB" id="3177005at2"/>